<dbReference type="EMBL" id="QBLH01002999">
    <property type="protein sequence ID" value="TGZ46033.1"/>
    <property type="molecule type" value="Genomic_DNA"/>
</dbReference>
<comment type="subunit">
    <text evidence="7 18">The nucleosome is a histone octamer containing two molecules each of H2A, H2B, H3 and H4 assembled in one H3-H4 heterotetramer and two H2A-H2B heterodimers. The octamer wraps approximately 147 bp of DNA.</text>
</comment>
<evidence type="ECO:0000259" key="21">
    <source>
        <dbReference type="Pfam" id="PF05161"/>
    </source>
</evidence>
<dbReference type="GO" id="GO:0046982">
    <property type="term" value="F:protein heterodimerization activity"/>
    <property type="evidence" value="ECO:0007669"/>
    <property type="project" value="InterPro"/>
</dbReference>
<evidence type="ECO:0000256" key="13">
    <source>
        <dbReference type="ARBA" id="ARBA00022840"/>
    </source>
</evidence>
<dbReference type="FunFam" id="1.10.20.10:FF:000016">
    <property type="entry name" value="Histone H2B"/>
    <property type="match status" value="1"/>
</dbReference>
<keyword evidence="17 18" id="KW-0544">Nucleosome core</keyword>
<dbReference type="PRINTS" id="PR00621">
    <property type="entry name" value="HISTONEH2B"/>
</dbReference>
<dbReference type="InterPro" id="IPR007835">
    <property type="entry name" value="MOFRL"/>
</dbReference>
<dbReference type="GO" id="GO:0005524">
    <property type="term" value="F:ATP binding"/>
    <property type="evidence" value="ECO:0007669"/>
    <property type="project" value="UniProtKB-KW"/>
</dbReference>
<evidence type="ECO:0000256" key="15">
    <source>
        <dbReference type="ARBA" id="ARBA00023125"/>
    </source>
</evidence>
<accession>A0A4S2K9T0</accession>
<dbReference type="GO" id="GO:0000786">
    <property type="term" value="C:nucleosome"/>
    <property type="evidence" value="ECO:0007669"/>
    <property type="project" value="UniProtKB-KW"/>
</dbReference>
<comment type="subcellular location">
    <subcellularLocation>
        <location evidence="4">Chromosome</location>
    </subcellularLocation>
    <subcellularLocation>
        <location evidence="3 18">Nucleus</location>
    </subcellularLocation>
</comment>
<evidence type="ECO:0000259" key="22">
    <source>
        <dbReference type="Pfam" id="PF13660"/>
    </source>
</evidence>
<dbReference type="Gene3D" id="3.40.50.10180">
    <property type="entry name" value="Glycerate kinase, MOFRL-like N-terminal domain"/>
    <property type="match status" value="1"/>
</dbReference>
<proteinExistence type="inferred from homology"/>
<dbReference type="InterPro" id="IPR039760">
    <property type="entry name" value="MOFRL_protein"/>
</dbReference>
<keyword evidence="12 23" id="KW-0418">Kinase</keyword>
<dbReference type="GO" id="GO:0005634">
    <property type="term" value="C:nucleus"/>
    <property type="evidence" value="ECO:0007669"/>
    <property type="project" value="UniProtKB-SubCell"/>
</dbReference>
<reference evidence="23 24" key="1">
    <citation type="journal article" date="2019" name="Philos. Trans. R. Soc. Lond., B, Biol. Sci.">
        <title>Ant behaviour and brain gene expression of defending hosts depend on the ecological success of the intruding social parasite.</title>
        <authorList>
            <person name="Kaur R."/>
            <person name="Stoldt M."/>
            <person name="Jongepier E."/>
            <person name="Feldmeyer B."/>
            <person name="Menzel F."/>
            <person name="Bornberg-Bauer E."/>
            <person name="Foitzik S."/>
        </authorList>
    </citation>
    <scope>NUCLEOTIDE SEQUENCE [LARGE SCALE GENOMIC DNA]</scope>
    <source>
        <tissue evidence="23">Whole body</tissue>
    </source>
</reference>
<evidence type="ECO:0000256" key="6">
    <source>
        <dbReference type="ARBA" id="ARBA00006846"/>
    </source>
</evidence>
<dbReference type="Pfam" id="PF00125">
    <property type="entry name" value="Histone"/>
    <property type="match status" value="1"/>
</dbReference>
<evidence type="ECO:0000256" key="14">
    <source>
        <dbReference type="ARBA" id="ARBA00022843"/>
    </source>
</evidence>
<comment type="caution">
    <text evidence="23">The sequence shown here is derived from an EMBL/GenBank/DDBJ whole genome shotgun (WGS) entry which is preliminary data.</text>
</comment>
<keyword evidence="15 18" id="KW-0238">DNA-binding</keyword>
<keyword evidence="16 18" id="KW-0539">Nucleus</keyword>
<dbReference type="InterPro" id="IPR055333">
    <property type="entry name" value="HISTONE_H2B_site"/>
</dbReference>
<dbReference type="SUPFAM" id="SSF47113">
    <property type="entry name" value="Histone-fold"/>
    <property type="match status" value="1"/>
</dbReference>
<feature type="region of interest" description="Disordered" evidence="19">
    <location>
        <begin position="614"/>
        <end position="667"/>
    </location>
</feature>
<feature type="compositionally biased region" description="Basic and acidic residues" evidence="19">
    <location>
        <begin position="614"/>
        <end position="637"/>
    </location>
</feature>
<dbReference type="SUPFAM" id="SSF82544">
    <property type="entry name" value="GckA/TtuD-like"/>
    <property type="match status" value="2"/>
</dbReference>
<keyword evidence="13" id="KW-0067">ATP-binding</keyword>
<dbReference type="Gene3D" id="1.10.20.10">
    <property type="entry name" value="Histone, subunit A"/>
    <property type="match status" value="1"/>
</dbReference>
<evidence type="ECO:0000256" key="16">
    <source>
        <dbReference type="ARBA" id="ARBA00023242"/>
    </source>
</evidence>
<evidence type="ECO:0000256" key="7">
    <source>
        <dbReference type="ARBA" id="ARBA00011538"/>
    </source>
</evidence>
<evidence type="ECO:0000256" key="18">
    <source>
        <dbReference type="RuleBase" id="RU000451"/>
    </source>
</evidence>
<dbReference type="InterPro" id="IPR037035">
    <property type="entry name" value="GK-like_C_sf"/>
</dbReference>
<dbReference type="InterPro" id="IPR007125">
    <property type="entry name" value="H2A/H2B/H3"/>
</dbReference>
<evidence type="ECO:0000256" key="12">
    <source>
        <dbReference type="ARBA" id="ARBA00022777"/>
    </source>
</evidence>
<comment type="catalytic activity">
    <reaction evidence="1">
        <text>(R)-glycerate + ATP = (2R)-3-phosphoglycerate + ADP + H(+)</text>
        <dbReference type="Rhea" id="RHEA:23516"/>
        <dbReference type="ChEBI" id="CHEBI:15378"/>
        <dbReference type="ChEBI" id="CHEBI:16659"/>
        <dbReference type="ChEBI" id="CHEBI:30616"/>
        <dbReference type="ChEBI" id="CHEBI:58272"/>
        <dbReference type="ChEBI" id="CHEBI:456216"/>
        <dbReference type="EC" id="2.7.1.31"/>
    </reaction>
</comment>
<keyword evidence="8 18" id="KW-0158">Chromosome</keyword>
<evidence type="ECO:0000256" key="4">
    <source>
        <dbReference type="ARBA" id="ARBA00004286"/>
    </source>
</evidence>
<gene>
    <name evidence="23" type="ORF">DBV15_09734</name>
</gene>
<evidence type="ECO:0000256" key="3">
    <source>
        <dbReference type="ARBA" id="ARBA00004123"/>
    </source>
</evidence>
<name>A0A4S2K9T0_9HYME</name>
<keyword evidence="11" id="KW-0547">Nucleotide-binding</keyword>
<protein>
    <recommendedName>
        <fullName evidence="18">Histone H2B</fullName>
    </recommendedName>
</protein>
<evidence type="ECO:0000256" key="10">
    <source>
        <dbReference type="ARBA" id="ARBA00022679"/>
    </source>
</evidence>
<keyword evidence="10" id="KW-0808">Transferase</keyword>
<dbReference type="AlphaFoldDB" id="A0A4S2K9T0"/>
<dbReference type="Pfam" id="PF13660">
    <property type="entry name" value="DUF4147"/>
    <property type="match status" value="1"/>
</dbReference>
<dbReference type="InterPro" id="IPR025286">
    <property type="entry name" value="MOFRL_assoc_dom"/>
</dbReference>
<feature type="compositionally biased region" description="Basic and acidic residues" evidence="19">
    <location>
        <begin position="646"/>
        <end position="667"/>
    </location>
</feature>
<comment type="function">
    <text evidence="2">Core component of nucleosome. Nucleosomes wrap and compact DNA into chromatin, limiting DNA accessibility to the cellular machineries which require DNA as a template. Histones thereby play a central role in transcription regulation, DNA repair, DNA replication and chromosomal stability. DNA accessibility is regulated via a complex set of post-translational modifications of histones, also called histone code, and nucleosome remodeling.</text>
</comment>
<dbReference type="CDD" id="cd22910">
    <property type="entry name" value="HFD_H2B"/>
    <property type="match status" value="1"/>
</dbReference>
<dbReference type="Proteomes" id="UP000310200">
    <property type="component" value="Unassembled WGS sequence"/>
</dbReference>
<dbReference type="Pfam" id="PF05161">
    <property type="entry name" value="MOFRL"/>
    <property type="match status" value="1"/>
</dbReference>
<evidence type="ECO:0000256" key="19">
    <source>
        <dbReference type="SAM" id="MobiDB-lite"/>
    </source>
</evidence>
<evidence type="ECO:0000256" key="8">
    <source>
        <dbReference type="ARBA" id="ARBA00022454"/>
    </source>
</evidence>
<feature type="domain" description="Core Histone H2A/H2B/H3" evidence="20">
    <location>
        <begin position="20"/>
        <end position="98"/>
    </location>
</feature>
<dbReference type="InterPro" id="IPR038614">
    <property type="entry name" value="GK_N_sf"/>
</dbReference>
<evidence type="ECO:0000256" key="2">
    <source>
        <dbReference type="ARBA" id="ARBA00002001"/>
    </source>
</evidence>
<dbReference type="SMART" id="SM00427">
    <property type="entry name" value="H2B"/>
    <property type="match status" value="1"/>
</dbReference>
<dbReference type="PANTHER" id="PTHR12227:SF0">
    <property type="entry name" value="GLYCERATE KINASE"/>
    <property type="match status" value="1"/>
</dbReference>
<dbReference type="InterPro" id="IPR009072">
    <property type="entry name" value="Histone-fold"/>
</dbReference>
<evidence type="ECO:0000256" key="11">
    <source>
        <dbReference type="ARBA" id="ARBA00022741"/>
    </source>
</evidence>
<keyword evidence="24" id="KW-1185">Reference proteome</keyword>
<evidence type="ECO:0000256" key="17">
    <source>
        <dbReference type="ARBA" id="ARBA00023269"/>
    </source>
</evidence>
<organism evidence="23 24">
    <name type="scientific">Temnothorax longispinosus</name>
    <dbReference type="NCBI Taxonomy" id="300112"/>
    <lineage>
        <taxon>Eukaryota</taxon>
        <taxon>Metazoa</taxon>
        <taxon>Ecdysozoa</taxon>
        <taxon>Arthropoda</taxon>
        <taxon>Hexapoda</taxon>
        <taxon>Insecta</taxon>
        <taxon>Pterygota</taxon>
        <taxon>Neoptera</taxon>
        <taxon>Endopterygota</taxon>
        <taxon>Hymenoptera</taxon>
        <taxon>Apocrita</taxon>
        <taxon>Aculeata</taxon>
        <taxon>Formicoidea</taxon>
        <taxon>Formicidae</taxon>
        <taxon>Myrmicinae</taxon>
        <taxon>Temnothorax</taxon>
    </lineage>
</organism>
<dbReference type="PROSITE" id="PS00357">
    <property type="entry name" value="HISTONE_H2B"/>
    <property type="match status" value="1"/>
</dbReference>
<dbReference type="STRING" id="300112.A0A4S2K9T0"/>
<dbReference type="Gene3D" id="3.40.1480.10">
    <property type="entry name" value="MOFRL domain"/>
    <property type="match status" value="2"/>
</dbReference>
<evidence type="ECO:0000313" key="24">
    <source>
        <dbReference type="Proteomes" id="UP000310200"/>
    </source>
</evidence>
<dbReference type="GO" id="GO:0030527">
    <property type="term" value="F:structural constituent of chromatin"/>
    <property type="evidence" value="ECO:0007669"/>
    <property type="project" value="InterPro"/>
</dbReference>
<feature type="domain" description="MOFRL" evidence="21">
    <location>
        <begin position="525"/>
        <end position="625"/>
    </location>
</feature>
<comment type="similarity">
    <text evidence="6 18">Belongs to the histone H2B family.</text>
</comment>
<sequence>MPPKASGKAVKKAGKAQKNISKTDKKKKRKRKESYAIYIYKVLKQVHPDTGISSKAMSIMNSFVNDVFERIAAEASRLAHYNKRSTITSREIQTAVRLLLPGELAKHAVSEGTKAVTKYTSSNRSVTFRPNLLNISKCTINLNRGMATDTKFLSESRADLRDIFCSAVKAVSPSEIIRKRVKLRDNVLHVDDKSFPLKGDVYLVGFGKAVMGMAVELERELGDALKKGIVSVPSVSMDAIWASEDKSGFPRLHNSRIDYREGGVDNQPDGRSLDTTHDIIDLVEKLTETDTLVVLVSGGGSALLYMPRPVLDQEDKLELCRKLQNAGADITELNTVRKKLSLVKGGGLARMAYPASVVTLILSDIVGDPMDLIASGPTVYSPRSPENVVAILKKYNLYQSLEGDLKAVVTSKETFNDKPLLNPAKQFRHVTNMILGNNRTALEAASFEASRKKLTPIILRNDVTGNVQDVSSAYVHVTSLLCLVLLNELGREEFYDRVRTVPILSLSIDKVNEIFRCIENLGGIVLIGGGEPTVVVTGKGKGGRNQELALRFSLDWLAKIKSYPRLAEYDVMMLSAGTDGQDGPTDAAGAFGYPAIAPVMHDFYAKIKSMITKEDAQAERETTDRKTRTQDSCDRQTSRFIIKSNVEPKRRESSSSPKESPREDVSERIDNLILKTMEAERMLPENVLKENDTYNFYSRFKKGADLIKTGTTGTNVMDLHFIYIKKRLCKCEIDSSDKPTYEEDILDVHDLHIDALTIEKYKATCAPLKFDKDRILQISPLTTEAREEKPFLNIKIIDETFTDSCCNKKHKLD</sequence>
<dbReference type="GO" id="GO:0003677">
    <property type="term" value="F:DNA binding"/>
    <property type="evidence" value="ECO:0007669"/>
    <property type="project" value="UniProtKB-KW"/>
</dbReference>
<dbReference type="FunFam" id="3.40.50.10180:FF:000001">
    <property type="entry name" value="Glycerate kinase"/>
    <property type="match status" value="1"/>
</dbReference>
<dbReference type="GO" id="GO:0005737">
    <property type="term" value="C:cytoplasm"/>
    <property type="evidence" value="ECO:0007669"/>
    <property type="project" value="TreeGrafter"/>
</dbReference>
<feature type="region of interest" description="Disordered" evidence="19">
    <location>
        <begin position="1"/>
        <end position="29"/>
    </location>
</feature>
<comment type="similarity">
    <text evidence="5">Belongs to the glycerate kinase type-2 family.</text>
</comment>
<evidence type="ECO:0000259" key="20">
    <source>
        <dbReference type="Pfam" id="PF00125"/>
    </source>
</evidence>
<dbReference type="PANTHER" id="PTHR12227">
    <property type="entry name" value="GLYCERATE KINASE"/>
    <property type="match status" value="1"/>
</dbReference>
<dbReference type="InterPro" id="IPR000558">
    <property type="entry name" value="Histone_H2B"/>
</dbReference>
<evidence type="ECO:0000256" key="1">
    <source>
        <dbReference type="ARBA" id="ARBA00000694"/>
    </source>
</evidence>
<evidence type="ECO:0000256" key="5">
    <source>
        <dbReference type="ARBA" id="ARBA00005393"/>
    </source>
</evidence>
<keyword evidence="9" id="KW-1017">Isopeptide bond</keyword>
<evidence type="ECO:0000256" key="9">
    <source>
        <dbReference type="ARBA" id="ARBA00022499"/>
    </source>
</evidence>
<feature type="domain" description="MOFRL-associated" evidence="22">
    <location>
        <begin position="160"/>
        <end position="408"/>
    </location>
</feature>
<evidence type="ECO:0000313" key="23">
    <source>
        <dbReference type="EMBL" id="TGZ46033.1"/>
    </source>
</evidence>
<dbReference type="GO" id="GO:0008887">
    <property type="term" value="F:glycerate kinase activity"/>
    <property type="evidence" value="ECO:0007669"/>
    <property type="project" value="UniProtKB-EC"/>
</dbReference>
<keyword evidence="14" id="KW-0832">Ubl conjugation</keyword>